<comment type="caution">
    <text evidence="15">The sequence shown here is derived from an EMBL/GenBank/DDBJ whole genome shotgun (WGS) entry which is preliminary data.</text>
</comment>
<dbReference type="Gene3D" id="1.20.1250.20">
    <property type="entry name" value="MFS general substrate transporter like domains"/>
    <property type="match status" value="1"/>
</dbReference>
<feature type="transmembrane region" description="Helical" evidence="13">
    <location>
        <begin position="195"/>
        <end position="214"/>
    </location>
</feature>
<comment type="catalytic activity">
    <reaction evidence="8">
        <text>citrate(in) = citrate(out)</text>
        <dbReference type="Rhea" id="RHEA:33183"/>
        <dbReference type="ChEBI" id="CHEBI:16947"/>
    </reaction>
</comment>
<evidence type="ECO:0000313" key="15">
    <source>
        <dbReference type="EMBL" id="RAO73446.1"/>
    </source>
</evidence>
<evidence type="ECO:0000256" key="1">
    <source>
        <dbReference type="ARBA" id="ARBA00004141"/>
    </source>
</evidence>
<dbReference type="AlphaFoldDB" id="A0A364LCA9"/>
<evidence type="ECO:0000256" key="11">
    <source>
        <dbReference type="ARBA" id="ARBA00074746"/>
    </source>
</evidence>
<evidence type="ECO:0000256" key="4">
    <source>
        <dbReference type="ARBA" id="ARBA00022692"/>
    </source>
</evidence>
<name>A0A364LCA9_TALAM</name>
<dbReference type="PANTHER" id="PTHR23502:SF26">
    <property type="entry name" value="MAJOR FACILITATOR SUPERFAMILY (MFS) PROFILE DOMAIN-CONTAINING PROTEIN"/>
    <property type="match status" value="1"/>
</dbReference>
<evidence type="ECO:0000313" key="16">
    <source>
        <dbReference type="Proteomes" id="UP000249363"/>
    </source>
</evidence>
<evidence type="ECO:0000259" key="14">
    <source>
        <dbReference type="PROSITE" id="PS50850"/>
    </source>
</evidence>
<feature type="compositionally biased region" description="Polar residues" evidence="12">
    <location>
        <begin position="57"/>
        <end position="80"/>
    </location>
</feature>
<evidence type="ECO:0000256" key="2">
    <source>
        <dbReference type="ARBA" id="ARBA00008335"/>
    </source>
</evidence>
<comment type="function">
    <text evidence="9">Transmembrane transporter that exports citrate across the cell membrane.</text>
</comment>
<feature type="transmembrane region" description="Helical" evidence="13">
    <location>
        <begin position="528"/>
        <end position="549"/>
    </location>
</feature>
<comment type="function">
    <text evidence="10">MFS-type transporter; part of the gene cluster that mediates the biosynthesis of the antihypercholesterolemic agents phomoidrides which are dimeric anhydrides.</text>
</comment>
<evidence type="ECO:0000256" key="10">
    <source>
        <dbReference type="ARBA" id="ARBA00059659"/>
    </source>
</evidence>
<accession>A0A364LCA9</accession>
<proteinExistence type="inferred from homology"/>
<dbReference type="PRINTS" id="PR01036">
    <property type="entry name" value="TCRTETB"/>
</dbReference>
<feature type="transmembrane region" description="Helical" evidence="13">
    <location>
        <begin position="394"/>
        <end position="418"/>
    </location>
</feature>
<keyword evidence="16" id="KW-1185">Reference proteome</keyword>
<evidence type="ECO:0000256" key="6">
    <source>
        <dbReference type="ARBA" id="ARBA00023136"/>
    </source>
</evidence>
<comment type="similarity">
    <text evidence="2">Belongs to the major facilitator superfamily.</text>
</comment>
<keyword evidence="7" id="KW-0325">Glycoprotein</keyword>
<keyword evidence="5 13" id="KW-1133">Transmembrane helix</keyword>
<evidence type="ECO:0000256" key="3">
    <source>
        <dbReference type="ARBA" id="ARBA00022448"/>
    </source>
</evidence>
<feature type="transmembrane region" description="Helical" evidence="13">
    <location>
        <begin position="487"/>
        <end position="516"/>
    </location>
</feature>
<dbReference type="FunFam" id="1.20.1720.10:FF:000009">
    <property type="entry name" value="MFS multidrug transporter"/>
    <property type="match status" value="1"/>
</dbReference>
<dbReference type="GO" id="GO:0005886">
    <property type="term" value="C:plasma membrane"/>
    <property type="evidence" value="ECO:0007669"/>
    <property type="project" value="UniProtKB-ARBA"/>
</dbReference>
<feature type="transmembrane region" description="Helical" evidence="13">
    <location>
        <begin position="555"/>
        <end position="576"/>
    </location>
</feature>
<dbReference type="SUPFAM" id="SSF103473">
    <property type="entry name" value="MFS general substrate transporter"/>
    <property type="match status" value="1"/>
</dbReference>
<feature type="domain" description="Major facilitator superfamily (MFS) profile" evidence="14">
    <location>
        <begin position="129"/>
        <end position="579"/>
    </location>
</feature>
<protein>
    <recommendedName>
        <fullName evidence="11">Citrate exporter 1</fullName>
    </recommendedName>
</protein>
<organism evidence="15 16">
    <name type="scientific">Talaromyces amestolkiae</name>
    <dbReference type="NCBI Taxonomy" id="1196081"/>
    <lineage>
        <taxon>Eukaryota</taxon>
        <taxon>Fungi</taxon>
        <taxon>Dikarya</taxon>
        <taxon>Ascomycota</taxon>
        <taxon>Pezizomycotina</taxon>
        <taxon>Eurotiomycetes</taxon>
        <taxon>Eurotiomycetidae</taxon>
        <taxon>Eurotiales</taxon>
        <taxon>Trichocomaceae</taxon>
        <taxon>Talaromyces</taxon>
        <taxon>Talaromyces sect. Talaromyces</taxon>
    </lineage>
</organism>
<feature type="transmembrane region" description="Helical" evidence="13">
    <location>
        <begin position="160"/>
        <end position="183"/>
    </location>
</feature>
<evidence type="ECO:0000256" key="13">
    <source>
        <dbReference type="SAM" id="Phobius"/>
    </source>
</evidence>
<feature type="compositionally biased region" description="Basic and acidic residues" evidence="12">
    <location>
        <begin position="81"/>
        <end position="94"/>
    </location>
</feature>
<keyword evidence="6 13" id="KW-0472">Membrane</keyword>
<feature type="region of interest" description="Disordered" evidence="12">
    <location>
        <begin position="57"/>
        <end position="110"/>
    </location>
</feature>
<dbReference type="InterPro" id="IPR020846">
    <property type="entry name" value="MFS_dom"/>
</dbReference>
<dbReference type="PROSITE" id="PS50850">
    <property type="entry name" value="MFS"/>
    <property type="match status" value="1"/>
</dbReference>
<feature type="transmembrane region" description="Helical" evidence="13">
    <location>
        <begin position="128"/>
        <end position="148"/>
    </location>
</feature>
<dbReference type="GO" id="GO:0015137">
    <property type="term" value="F:citrate transmembrane transporter activity"/>
    <property type="evidence" value="ECO:0007669"/>
    <property type="project" value="UniProtKB-ARBA"/>
</dbReference>
<dbReference type="GeneID" id="63798672"/>
<dbReference type="InterPro" id="IPR011701">
    <property type="entry name" value="MFS"/>
</dbReference>
<dbReference type="Gene3D" id="1.20.1720.10">
    <property type="entry name" value="Multidrug resistance protein D"/>
    <property type="match status" value="1"/>
</dbReference>
<dbReference type="GO" id="GO:0140115">
    <property type="term" value="P:export across plasma membrane"/>
    <property type="evidence" value="ECO:0007669"/>
    <property type="project" value="UniProtKB-ARBA"/>
</dbReference>
<keyword evidence="4 13" id="KW-0812">Transmembrane</keyword>
<feature type="transmembrane region" description="Helical" evidence="13">
    <location>
        <begin position="365"/>
        <end position="382"/>
    </location>
</feature>
<dbReference type="STRING" id="1196081.A0A364LCA9"/>
<evidence type="ECO:0000256" key="8">
    <source>
        <dbReference type="ARBA" id="ARBA00051015"/>
    </source>
</evidence>
<gene>
    <name evidence="15" type="ORF">BHQ10_009458</name>
</gene>
<evidence type="ECO:0000256" key="12">
    <source>
        <dbReference type="SAM" id="MobiDB-lite"/>
    </source>
</evidence>
<comment type="subcellular location">
    <subcellularLocation>
        <location evidence="1">Membrane</location>
        <topology evidence="1">Multi-pass membrane protein</topology>
    </subcellularLocation>
</comment>
<feature type="transmembrane region" description="Helical" evidence="13">
    <location>
        <begin position="464"/>
        <end position="481"/>
    </location>
</feature>
<evidence type="ECO:0000256" key="5">
    <source>
        <dbReference type="ARBA" id="ARBA00022989"/>
    </source>
</evidence>
<evidence type="ECO:0000256" key="7">
    <source>
        <dbReference type="ARBA" id="ARBA00023180"/>
    </source>
</evidence>
<dbReference type="FunFam" id="1.20.1250.20:FF:000172">
    <property type="entry name" value="MFS multidrug resistance transporter"/>
    <property type="match status" value="1"/>
</dbReference>
<dbReference type="PANTHER" id="PTHR23502">
    <property type="entry name" value="MAJOR FACILITATOR SUPERFAMILY"/>
    <property type="match status" value="1"/>
</dbReference>
<reference evidence="15 16" key="1">
    <citation type="journal article" date="2017" name="Biotechnol. Biofuels">
        <title>Differential beta-glucosidase expression as a function of carbon source availability in Talaromyces amestolkiae: a genomic and proteomic approach.</title>
        <authorList>
            <person name="de Eugenio L.I."/>
            <person name="Mendez-Liter J.A."/>
            <person name="Nieto-Dominguez M."/>
            <person name="Alonso L."/>
            <person name="Gil-Munoz J."/>
            <person name="Barriuso J."/>
            <person name="Prieto A."/>
            <person name="Martinez M.J."/>
        </authorList>
    </citation>
    <scope>NUCLEOTIDE SEQUENCE [LARGE SCALE GENOMIC DNA]</scope>
    <source>
        <strain evidence="15 16">CIB</strain>
    </source>
</reference>
<keyword evidence="3" id="KW-0813">Transport</keyword>
<evidence type="ECO:0000256" key="9">
    <source>
        <dbReference type="ARBA" id="ARBA00057034"/>
    </source>
</evidence>
<sequence>MAEEDKPTVSDAWVRRASRRFTTLEGWQDLGHGVYSFAGQVFAIRIPQDIGSDFYDYNNQSDNTRPGAQKSSRTFQPISQDNERSISISKDKELPNPPELTPAKPEDKFQGKQSEAPFHILSGSQKRMLVFLISLAGLFSPLSSNIYFPALDAVARDLKVSINLVSLTITSYMILQGISPSFWSAFADAIGRRPIYIGTFLVYIVANIGLSFSPNFTALMIFRAIQSAGSSATISIGAGVIGDISTPAERGGYIGLYGGIRMLGQSIGPVLGGLFASAFGFRSIFIFLLTFSTLVLALIIVFLPETLRSIAGNGTIRLTGIYQPLISRVRKEPEYMVDSDPNFKLQNVSIFLIIEPLKFLFEKDVFVSLVFGAIVYTVWSMVTSSTTSLFKEHYGLSELLLGLAFIPNGLGCVLGSYITGRIMDKDYSTVEEQFIEEHGLRKGKKLDKSTRGNNFPIEKARMRSMWWIVAIFIVATSAYGWTLKTSIAVPLILQFFIAYTATAVFNINSALVIDLFPGKAASATAVNNLARCLVGAAGVAGIEPMIGALGSGASFTFLALVTLTCVPLMVMEWMWGMRWRLKRVERLQSKESEV</sequence>
<dbReference type="Pfam" id="PF07690">
    <property type="entry name" value="MFS_1"/>
    <property type="match status" value="1"/>
</dbReference>
<dbReference type="EMBL" id="MIKG01000024">
    <property type="protein sequence ID" value="RAO73446.1"/>
    <property type="molecule type" value="Genomic_DNA"/>
</dbReference>
<dbReference type="OrthoDB" id="440553at2759"/>
<dbReference type="Proteomes" id="UP000249363">
    <property type="component" value="Unassembled WGS sequence"/>
</dbReference>
<dbReference type="InterPro" id="IPR036259">
    <property type="entry name" value="MFS_trans_sf"/>
</dbReference>
<feature type="transmembrane region" description="Helical" evidence="13">
    <location>
        <begin position="284"/>
        <end position="303"/>
    </location>
</feature>
<dbReference type="RefSeq" id="XP_040737960.1">
    <property type="nucleotide sequence ID" value="XM_040882375.1"/>
</dbReference>